<dbReference type="GO" id="GO:0006020">
    <property type="term" value="P:inositol metabolic process"/>
    <property type="evidence" value="ECO:0007669"/>
    <property type="project" value="TreeGrafter"/>
</dbReference>
<dbReference type="InterPro" id="IPR020583">
    <property type="entry name" value="Inositol_monoP_metal-BS"/>
</dbReference>
<keyword evidence="7 10" id="KW-0378">Hydrolase</keyword>
<dbReference type="FunFam" id="3.30.540.10:FF:000003">
    <property type="entry name" value="Inositol-1-monophosphatase"/>
    <property type="match status" value="1"/>
</dbReference>
<dbReference type="Gene3D" id="3.40.190.80">
    <property type="match status" value="1"/>
</dbReference>
<dbReference type="InterPro" id="IPR033942">
    <property type="entry name" value="IMPase"/>
</dbReference>
<dbReference type="PRINTS" id="PR00377">
    <property type="entry name" value="IMPHPHTASES"/>
</dbReference>
<dbReference type="CDD" id="cd01639">
    <property type="entry name" value="IMPase"/>
    <property type="match status" value="1"/>
</dbReference>
<reference evidence="12" key="1">
    <citation type="journal article" date="2015" name="Proc. Natl. Acad. Sci. U.S.A.">
        <title>Bacterial clade with the ribosomal RNA operon on a small plasmid rather than the chromosome.</title>
        <authorList>
            <person name="Anda M."/>
            <person name="Ohtsubo Y."/>
            <person name="Okubo T."/>
            <person name="Sugawara M."/>
            <person name="Nagata Y."/>
            <person name="Tsuda M."/>
            <person name="Minamisawa K."/>
            <person name="Mitsui H."/>
        </authorList>
    </citation>
    <scope>NUCLEOTIDE SEQUENCE</scope>
    <source>
        <strain evidence="12">DSM 15513</strain>
    </source>
</reference>
<feature type="binding site" evidence="9">
    <location>
        <position position="89"/>
    </location>
    <ligand>
        <name>Mg(2+)</name>
        <dbReference type="ChEBI" id="CHEBI:18420"/>
        <label>1</label>
        <note>catalytic</note>
    </ligand>
</feature>
<dbReference type="GO" id="GO:0046872">
    <property type="term" value="F:metal ion binding"/>
    <property type="evidence" value="ECO:0007669"/>
    <property type="project" value="UniProtKB-KW"/>
</dbReference>
<dbReference type="InterPro" id="IPR000760">
    <property type="entry name" value="Inositol_monophosphatase-like"/>
</dbReference>
<evidence type="ECO:0000256" key="9">
    <source>
        <dbReference type="PIRSR" id="PIRSR600760-2"/>
    </source>
</evidence>
<evidence type="ECO:0000256" key="6">
    <source>
        <dbReference type="ARBA" id="ARBA00022723"/>
    </source>
</evidence>
<dbReference type="EC" id="3.1.3.25" evidence="4 10"/>
<sequence>MARSALLQVMTQAATKAGRVLARDFGEVQHLQVSMKGPADFVSSADRKAEEVVFKELSRVRPDWGFLMEERGAIEGRDPQHRWIVDPLDGTTNFLHGLPMFSVSIALERDGEIVAAVVFNPAMDEMYTAEKGGGAYLNDRRIRVASRKTLPEALFGTGIPFLGMGDHAGFLYELRQIMGETAGVRRYGAASLDLAFVAAGRLDGFWERALNPWDIAAGVLLIKEAGGIVTGLEGESFDHIRGDIACGNEFIHKALIGQLKQASTKRRAARRAGESRETGEVDPNAPA</sequence>
<dbReference type="InterPro" id="IPR020550">
    <property type="entry name" value="Inositol_monophosphatase_CS"/>
</dbReference>
<evidence type="ECO:0000256" key="10">
    <source>
        <dbReference type="RuleBase" id="RU364068"/>
    </source>
</evidence>
<dbReference type="PANTHER" id="PTHR20854:SF4">
    <property type="entry name" value="INOSITOL-1-MONOPHOSPHATASE-RELATED"/>
    <property type="match status" value="1"/>
</dbReference>
<evidence type="ECO:0000256" key="4">
    <source>
        <dbReference type="ARBA" id="ARBA00013106"/>
    </source>
</evidence>
<comment type="catalytic activity">
    <reaction evidence="1 10">
        <text>a myo-inositol phosphate + H2O = myo-inositol + phosphate</text>
        <dbReference type="Rhea" id="RHEA:24056"/>
        <dbReference type="ChEBI" id="CHEBI:15377"/>
        <dbReference type="ChEBI" id="CHEBI:17268"/>
        <dbReference type="ChEBI" id="CHEBI:43474"/>
        <dbReference type="ChEBI" id="CHEBI:84139"/>
        <dbReference type="EC" id="3.1.3.25"/>
    </reaction>
</comment>
<dbReference type="PROSITE" id="PS00629">
    <property type="entry name" value="IMP_1"/>
    <property type="match status" value="1"/>
</dbReference>
<evidence type="ECO:0000256" key="3">
    <source>
        <dbReference type="ARBA" id="ARBA00009759"/>
    </source>
</evidence>
<evidence type="ECO:0000313" key="12">
    <source>
        <dbReference type="EMBL" id="BAT30860.1"/>
    </source>
</evidence>
<dbReference type="GO" id="GO:0008934">
    <property type="term" value="F:inositol monophosphate 1-phosphatase activity"/>
    <property type="evidence" value="ECO:0007669"/>
    <property type="project" value="InterPro"/>
</dbReference>
<keyword evidence="6 9" id="KW-0479">Metal-binding</keyword>
<dbReference type="InterPro" id="IPR022337">
    <property type="entry name" value="Inositol_monophosphatase_SuhB"/>
</dbReference>
<comment type="similarity">
    <text evidence="3 10">Belongs to the inositol monophosphatase superfamily.</text>
</comment>
<dbReference type="GO" id="GO:0046854">
    <property type="term" value="P:phosphatidylinositol phosphate biosynthetic process"/>
    <property type="evidence" value="ECO:0007669"/>
    <property type="project" value="InterPro"/>
</dbReference>
<dbReference type="PRINTS" id="PR01959">
    <property type="entry name" value="SBIMPHPHTASE"/>
</dbReference>
<accession>A0A0P0Z8T5</accession>
<evidence type="ECO:0000256" key="5">
    <source>
        <dbReference type="ARBA" id="ARBA00019784"/>
    </source>
</evidence>
<name>A0A0P0Z8T5_9HYPH</name>
<dbReference type="EMBL" id="LC066395">
    <property type="protein sequence ID" value="BAT30860.1"/>
    <property type="molecule type" value="Genomic_DNA"/>
</dbReference>
<organism evidence="12">
    <name type="scientific">Fulvimarina pelagi</name>
    <dbReference type="NCBI Taxonomy" id="217511"/>
    <lineage>
        <taxon>Bacteria</taxon>
        <taxon>Pseudomonadati</taxon>
        <taxon>Pseudomonadota</taxon>
        <taxon>Alphaproteobacteria</taxon>
        <taxon>Hyphomicrobiales</taxon>
        <taxon>Aurantimonadaceae</taxon>
        <taxon>Fulvimarina</taxon>
    </lineage>
</organism>
<evidence type="ECO:0000256" key="8">
    <source>
        <dbReference type="ARBA" id="ARBA00022842"/>
    </source>
</evidence>
<dbReference type="OrthoDB" id="9785695at2"/>
<feature type="binding site" evidence="9">
    <location>
        <position position="69"/>
    </location>
    <ligand>
        <name>Mg(2+)</name>
        <dbReference type="ChEBI" id="CHEBI:18420"/>
        <label>1</label>
        <note>catalytic</note>
    </ligand>
</feature>
<keyword evidence="8 9" id="KW-0460">Magnesium</keyword>
<evidence type="ECO:0000256" key="7">
    <source>
        <dbReference type="ARBA" id="ARBA00022801"/>
    </source>
</evidence>
<feature type="region of interest" description="Disordered" evidence="11">
    <location>
        <begin position="265"/>
        <end position="287"/>
    </location>
</feature>
<dbReference type="GO" id="GO:0007165">
    <property type="term" value="P:signal transduction"/>
    <property type="evidence" value="ECO:0007669"/>
    <property type="project" value="TreeGrafter"/>
</dbReference>
<feature type="binding site" evidence="9">
    <location>
        <position position="214"/>
    </location>
    <ligand>
        <name>Mg(2+)</name>
        <dbReference type="ChEBI" id="CHEBI:18420"/>
        <label>1</label>
        <note>catalytic</note>
    </ligand>
</feature>
<protein>
    <recommendedName>
        <fullName evidence="5 10">Inositol-1-monophosphatase</fullName>
        <ecNumber evidence="4 10">3.1.3.25</ecNumber>
    </recommendedName>
</protein>
<dbReference type="PROSITE" id="PS00630">
    <property type="entry name" value="IMP_2"/>
    <property type="match status" value="1"/>
</dbReference>
<dbReference type="RefSeq" id="WP_007067669.1">
    <property type="nucleotide sequence ID" value="NZ_BBWO01000012.1"/>
</dbReference>
<evidence type="ECO:0000256" key="2">
    <source>
        <dbReference type="ARBA" id="ARBA00001946"/>
    </source>
</evidence>
<dbReference type="Pfam" id="PF00459">
    <property type="entry name" value="Inositol_P"/>
    <property type="match status" value="1"/>
</dbReference>
<dbReference type="SUPFAM" id="SSF56655">
    <property type="entry name" value="Carbohydrate phosphatase"/>
    <property type="match status" value="1"/>
</dbReference>
<dbReference type="Gene3D" id="3.30.540.10">
    <property type="entry name" value="Fructose-1,6-Bisphosphatase, subunit A, domain 1"/>
    <property type="match status" value="1"/>
</dbReference>
<evidence type="ECO:0000256" key="1">
    <source>
        <dbReference type="ARBA" id="ARBA00001033"/>
    </source>
</evidence>
<proteinExistence type="inferred from homology"/>
<feature type="binding site" evidence="9">
    <location>
        <position position="88"/>
    </location>
    <ligand>
        <name>Mg(2+)</name>
        <dbReference type="ChEBI" id="CHEBI:18420"/>
        <label>1</label>
        <note>catalytic</note>
    </ligand>
</feature>
<comment type="cofactor">
    <cofactor evidence="2 9 10">
        <name>Mg(2+)</name>
        <dbReference type="ChEBI" id="CHEBI:18420"/>
    </cofactor>
</comment>
<dbReference type="PANTHER" id="PTHR20854">
    <property type="entry name" value="INOSITOL MONOPHOSPHATASE"/>
    <property type="match status" value="1"/>
</dbReference>
<evidence type="ECO:0000256" key="11">
    <source>
        <dbReference type="SAM" id="MobiDB-lite"/>
    </source>
</evidence>
<dbReference type="AlphaFoldDB" id="A0A0P0Z8T5"/>
<feature type="binding site" evidence="9">
    <location>
        <position position="86"/>
    </location>
    <ligand>
        <name>Mg(2+)</name>
        <dbReference type="ChEBI" id="CHEBI:18420"/>
        <label>1</label>
        <note>catalytic</note>
    </ligand>
</feature>